<reference evidence="3" key="1">
    <citation type="submission" date="2020-05" db="EMBL/GenBank/DDBJ databases">
        <authorList>
            <person name="Chiriac C."/>
            <person name="Salcher M."/>
            <person name="Ghai R."/>
            <person name="Kavagutti S V."/>
        </authorList>
    </citation>
    <scope>NUCLEOTIDE SEQUENCE</scope>
</reference>
<evidence type="ECO:0000256" key="2">
    <source>
        <dbReference type="SAM" id="MobiDB-lite"/>
    </source>
</evidence>
<evidence type="ECO:0000313" key="3">
    <source>
        <dbReference type="EMBL" id="CAB4731428.1"/>
    </source>
</evidence>
<feature type="compositionally biased region" description="Low complexity" evidence="2">
    <location>
        <begin position="152"/>
        <end position="235"/>
    </location>
</feature>
<protein>
    <submittedName>
        <fullName evidence="3">Unannotated protein</fullName>
    </submittedName>
</protein>
<sequence length="235" mass="24831">MAKATLPTVRIEDLKTEATKTLYAGAGVVDMAVEAVREYVAEVQEKLVELQKDAQSRLERVQKSVKDLEPTTLRAQVEKTVNARVEALSDEAKARRTAIEKRVAELQGEALALPTQVRKQLDETTATATAAYADLAKRGEVLVGRIRKQESTKAAATSAKTTKAKAKTTTTQAKKTAKTTAKTTATSAKSTAKKATTTAKKSPAKKSATATKTAAKKTATAAAQATTEAAAKVGD</sequence>
<proteinExistence type="predicted"/>
<organism evidence="3">
    <name type="scientific">freshwater metagenome</name>
    <dbReference type="NCBI Taxonomy" id="449393"/>
    <lineage>
        <taxon>unclassified sequences</taxon>
        <taxon>metagenomes</taxon>
        <taxon>ecological metagenomes</taxon>
    </lineage>
</organism>
<name>A0A6J6S9U8_9ZZZZ</name>
<feature type="coiled-coil region" evidence="1">
    <location>
        <begin position="33"/>
        <end position="60"/>
    </location>
</feature>
<feature type="region of interest" description="Disordered" evidence="2">
    <location>
        <begin position="149"/>
        <end position="235"/>
    </location>
</feature>
<keyword evidence="1" id="KW-0175">Coiled coil</keyword>
<accession>A0A6J6S9U8</accession>
<gene>
    <name evidence="3" type="ORF">UFOPK2761_00532</name>
</gene>
<dbReference type="AlphaFoldDB" id="A0A6J6S9U8"/>
<evidence type="ECO:0000256" key="1">
    <source>
        <dbReference type="SAM" id="Coils"/>
    </source>
</evidence>
<dbReference type="EMBL" id="CAEZYQ010000003">
    <property type="protein sequence ID" value="CAB4731428.1"/>
    <property type="molecule type" value="Genomic_DNA"/>
</dbReference>